<dbReference type="EMBL" id="UZAM01011217">
    <property type="protein sequence ID" value="VDP15224.1"/>
    <property type="molecule type" value="Genomic_DNA"/>
</dbReference>
<feature type="transmembrane region" description="Helical" evidence="5">
    <location>
        <begin position="96"/>
        <end position="118"/>
    </location>
</feature>
<evidence type="ECO:0000256" key="5">
    <source>
        <dbReference type="RuleBase" id="RU004379"/>
    </source>
</evidence>
<protein>
    <submittedName>
        <fullName evidence="8">Protein lifeguard 1-like</fullName>
    </submittedName>
</protein>
<sequence length="170" mass="19333">MNLLLTELVPWFFFSATFLITYLMIGCCPGFRRRFPGNMICLILLTLAMSYMTATIAGFYSTKVVFLAALCCFLTCGAIVLFSMQTKYDFTACVGVMFVLGIVLMLFGFIAIIFTVILRNPYLAIDVQMVMGGKQYEISPEDYVFAATQLFVDIIYIFWYLLQIIGFMNK</sequence>
<accession>A0A183IWS3</accession>
<dbReference type="PANTHER" id="PTHR23291">
    <property type="entry name" value="BAX INHIBITOR-RELATED"/>
    <property type="match status" value="1"/>
</dbReference>
<keyword evidence="4 5" id="KW-0472">Membrane</keyword>
<feature type="transmembrane region" description="Helical" evidence="5">
    <location>
        <begin position="39"/>
        <end position="60"/>
    </location>
</feature>
<evidence type="ECO:0000256" key="3">
    <source>
        <dbReference type="ARBA" id="ARBA00022989"/>
    </source>
</evidence>
<name>A0A183IWS3_9BILA</name>
<feature type="transmembrane region" description="Helical" evidence="5">
    <location>
        <begin position="66"/>
        <end position="84"/>
    </location>
</feature>
<dbReference type="WBParaSite" id="SBAD_0000836901-mRNA-1">
    <property type="protein sequence ID" value="SBAD_0000836901-mRNA-1"/>
    <property type="gene ID" value="SBAD_0000836901"/>
</dbReference>
<dbReference type="Proteomes" id="UP000270296">
    <property type="component" value="Unassembled WGS sequence"/>
</dbReference>
<dbReference type="InterPro" id="IPR006214">
    <property type="entry name" value="Bax_inhibitor_1-related"/>
</dbReference>
<dbReference type="OrthoDB" id="7933078at2759"/>
<evidence type="ECO:0000256" key="1">
    <source>
        <dbReference type="ARBA" id="ARBA00004141"/>
    </source>
</evidence>
<keyword evidence="2 5" id="KW-0812">Transmembrane</keyword>
<comment type="subcellular location">
    <subcellularLocation>
        <location evidence="1">Membrane</location>
        <topology evidence="1">Multi-pass membrane protein</topology>
    </subcellularLocation>
</comment>
<dbReference type="AlphaFoldDB" id="A0A183IWS3"/>
<keyword evidence="3 5" id="KW-1133">Transmembrane helix</keyword>
<evidence type="ECO:0000256" key="2">
    <source>
        <dbReference type="ARBA" id="ARBA00022692"/>
    </source>
</evidence>
<dbReference type="GO" id="GO:0016020">
    <property type="term" value="C:membrane"/>
    <property type="evidence" value="ECO:0007669"/>
    <property type="project" value="UniProtKB-SubCell"/>
</dbReference>
<feature type="transmembrane region" description="Helical" evidence="5">
    <location>
        <begin position="143"/>
        <end position="162"/>
    </location>
</feature>
<keyword evidence="7" id="KW-1185">Reference proteome</keyword>
<dbReference type="GO" id="GO:0005783">
    <property type="term" value="C:endoplasmic reticulum"/>
    <property type="evidence" value="ECO:0007669"/>
    <property type="project" value="TreeGrafter"/>
</dbReference>
<reference evidence="6 7" key="2">
    <citation type="submission" date="2018-11" db="EMBL/GenBank/DDBJ databases">
        <authorList>
            <consortium name="Pathogen Informatics"/>
        </authorList>
    </citation>
    <scope>NUCLEOTIDE SEQUENCE [LARGE SCALE GENOMIC DNA]</scope>
</reference>
<reference evidence="8" key="1">
    <citation type="submission" date="2016-06" db="UniProtKB">
        <authorList>
            <consortium name="WormBaseParasite"/>
        </authorList>
    </citation>
    <scope>IDENTIFICATION</scope>
</reference>
<dbReference type="Pfam" id="PF01027">
    <property type="entry name" value="Bax1-I"/>
    <property type="match status" value="1"/>
</dbReference>
<dbReference type="GO" id="GO:2001234">
    <property type="term" value="P:negative regulation of apoptotic signaling pathway"/>
    <property type="evidence" value="ECO:0007669"/>
    <property type="project" value="TreeGrafter"/>
</dbReference>
<evidence type="ECO:0000313" key="8">
    <source>
        <dbReference type="WBParaSite" id="SBAD_0000836901-mRNA-1"/>
    </source>
</evidence>
<evidence type="ECO:0000313" key="6">
    <source>
        <dbReference type="EMBL" id="VDP15224.1"/>
    </source>
</evidence>
<comment type="similarity">
    <text evidence="5">Belongs to the BI1 family.</text>
</comment>
<evidence type="ECO:0000313" key="7">
    <source>
        <dbReference type="Proteomes" id="UP000270296"/>
    </source>
</evidence>
<evidence type="ECO:0000256" key="4">
    <source>
        <dbReference type="ARBA" id="ARBA00023136"/>
    </source>
</evidence>
<dbReference type="GO" id="GO:0005794">
    <property type="term" value="C:Golgi apparatus"/>
    <property type="evidence" value="ECO:0007669"/>
    <property type="project" value="TreeGrafter"/>
</dbReference>
<dbReference type="PANTHER" id="PTHR23291:SF127">
    <property type="entry name" value="PROTEIN LIFEGUARD 1-LIKE"/>
    <property type="match status" value="1"/>
</dbReference>
<gene>
    <name evidence="6" type="ORF">SBAD_LOCUS8069</name>
</gene>
<proteinExistence type="inferred from homology"/>
<organism evidence="8">
    <name type="scientific">Soboliphyme baturini</name>
    <dbReference type="NCBI Taxonomy" id="241478"/>
    <lineage>
        <taxon>Eukaryota</taxon>
        <taxon>Metazoa</taxon>
        <taxon>Ecdysozoa</taxon>
        <taxon>Nematoda</taxon>
        <taxon>Enoplea</taxon>
        <taxon>Dorylaimia</taxon>
        <taxon>Dioctophymatida</taxon>
        <taxon>Dioctophymatoidea</taxon>
        <taxon>Soboliphymatidae</taxon>
        <taxon>Soboliphyme</taxon>
    </lineage>
</organism>
<feature type="transmembrane region" description="Helical" evidence="5">
    <location>
        <begin position="12"/>
        <end position="32"/>
    </location>
</feature>